<organism evidence="1 2">
    <name type="scientific">Lysinibacillus telephonicus</name>
    <dbReference type="NCBI Taxonomy" id="1714840"/>
    <lineage>
        <taxon>Bacteria</taxon>
        <taxon>Bacillati</taxon>
        <taxon>Bacillota</taxon>
        <taxon>Bacilli</taxon>
        <taxon>Bacillales</taxon>
        <taxon>Bacillaceae</taxon>
        <taxon>Lysinibacillus</taxon>
    </lineage>
</organism>
<dbReference type="EMBL" id="RXNR01000005">
    <property type="protein sequence ID" value="RTQ95608.1"/>
    <property type="molecule type" value="Genomic_DNA"/>
</dbReference>
<keyword evidence="2" id="KW-1185">Reference proteome</keyword>
<dbReference type="RefSeq" id="WP_126292776.1">
    <property type="nucleotide sequence ID" value="NZ_CP155468.1"/>
</dbReference>
<evidence type="ECO:0000313" key="1">
    <source>
        <dbReference type="EMBL" id="RTQ95608.1"/>
    </source>
</evidence>
<dbReference type="Pfam" id="PF04985">
    <property type="entry name" value="Phage_tube"/>
    <property type="match status" value="1"/>
</dbReference>
<proteinExistence type="predicted"/>
<evidence type="ECO:0000313" key="2">
    <source>
        <dbReference type="Proteomes" id="UP000276349"/>
    </source>
</evidence>
<protein>
    <submittedName>
        <fullName evidence="1">Phage tail protein</fullName>
    </submittedName>
</protein>
<dbReference type="Proteomes" id="UP000276349">
    <property type="component" value="Unassembled WGS sequence"/>
</dbReference>
<sequence>MSNPIPEKVHSYNVYDDTEKLVGVSAEVTLPTLELMSEAVSGAGMLGEYESPTPGHFGSITMEIPFRTLTDKSFSLLKNKGRSIVLRAAQQSYDVSGGGIRQRGLKITIRGIPKALELGKLAAGTQTETKNTIEVLYLKVEENGKVLLELDKLNSIYIVDGEDLLADVRNLI</sequence>
<comment type="caution">
    <text evidence="1">The sequence shown here is derived from an EMBL/GenBank/DDBJ whole genome shotgun (WGS) entry which is preliminary data.</text>
</comment>
<dbReference type="AlphaFoldDB" id="A0A431UWH2"/>
<reference evidence="1 2" key="1">
    <citation type="submission" date="2018-12" db="EMBL/GenBank/DDBJ databases">
        <authorList>
            <person name="Yu L."/>
        </authorList>
    </citation>
    <scope>NUCLEOTIDE SEQUENCE [LARGE SCALE GENOMIC DNA]</scope>
    <source>
        <strain evidence="1 2">S5H2222</strain>
    </source>
</reference>
<accession>A0A431UWH2</accession>
<gene>
    <name evidence="1" type="ORF">EKG35_02685</name>
</gene>
<dbReference type="OrthoDB" id="9814992at2"/>
<dbReference type="InterPro" id="IPR006498">
    <property type="entry name" value="Tail_tube"/>
</dbReference>
<name>A0A431UWH2_9BACI</name>